<dbReference type="PANTHER" id="PTHR30576">
    <property type="entry name" value="COLANIC BIOSYNTHESIS UDP-GLUCOSE LIPID CARRIER TRANSFERASE"/>
    <property type="match status" value="1"/>
</dbReference>
<dbReference type="GO" id="GO:0089702">
    <property type="term" value="F:undecaprenyl-phosphate glucose phosphotransferase activity"/>
    <property type="evidence" value="ECO:0007669"/>
    <property type="project" value="TreeGrafter"/>
</dbReference>
<keyword evidence="10" id="KW-1185">Reference proteome</keyword>
<comment type="similarity">
    <text evidence="2">Belongs to the bacterial sugar transferase family.</text>
</comment>
<accession>A0A4V1IK23</accession>
<dbReference type="EMBL" id="CP035467">
    <property type="protein sequence ID" value="QCW83405.1"/>
    <property type="molecule type" value="Genomic_DNA"/>
</dbReference>
<dbReference type="NCBIfam" id="TIGR03013">
    <property type="entry name" value="EpsB_2"/>
    <property type="match status" value="1"/>
</dbReference>
<evidence type="ECO:0000259" key="8">
    <source>
        <dbReference type="Pfam" id="PF02397"/>
    </source>
</evidence>
<evidence type="ECO:0000256" key="6">
    <source>
        <dbReference type="ARBA" id="ARBA00023136"/>
    </source>
</evidence>
<proteinExistence type="inferred from homology"/>
<sequence>MIRIFRHYISSAFLWLLVFEAIMFYFAMYLGSQVRFLYQPSWYSESDIVNASLIFAAIFTLCNISLGLYRRNLGIHEYDLLARVSFSFGVGIFVVVSIYYIFPNFLIARSVLGVSIVIAFLGMMLIRYFFYRYAKIDRIKKQVLVVGSGNKAKELVELNSGYLHKSFNIAGFVALPGEMCCIDEALLIKQDKSLNEVAHDLNIDEIVLAIDDRRRGMPLTTLLDCKMSGFDVIDLVTFYEREQGLISLTNVYPSWFLFSDGFAVSGLRSIGKRFFDIVVSLILLAVAWPFMLMTSIAILIESGIKAPIFYRQVRVGENNRNFEVIKFRSMVVDAEKNGAQFAQEKDNRITKVGAFIRKCRIDELPQIFNVLTGDMSFVGPRPERPEFVEGFVERIDYYAERHRVKPGITGWAQISYQYGASEDDTIRKLEYDLYYVKNYSLFLDISIILHTIEIVVWGKGAR</sequence>
<evidence type="ECO:0000256" key="3">
    <source>
        <dbReference type="ARBA" id="ARBA00022679"/>
    </source>
</evidence>
<keyword evidence="4 7" id="KW-0812">Transmembrane</keyword>
<dbReference type="AlphaFoldDB" id="A0A4V1IK23"/>
<organism evidence="9 10">
    <name type="scientific">Methylotuvimicrobium buryatense</name>
    <name type="common">Methylomicrobium buryatense</name>
    <dbReference type="NCBI Taxonomy" id="95641"/>
    <lineage>
        <taxon>Bacteria</taxon>
        <taxon>Pseudomonadati</taxon>
        <taxon>Pseudomonadota</taxon>
        <taxon>Gammaproteobacteria</taxon>
        <taxon>Methylococcales</taxon>
        <taxon>Methylococcaceae</taxon>
        <taxon>Methylotuvimicrobium</taxon>
    </lineage>
</organism>
<keyword evidence="5 7" id="KW-1133">Transmembrane helix</keyword>
<keyword evidence="3" id="KW-0808">Transferase</keyword>
<dbReference type="GO" id="GO:0009242">
    <property type="term" value="P:colanic acid biosynthetic process"/>
    <property type="evidence" value="ECO:0007669"/>
    <property type="project" value="TreeGrafter"/>
</dbReference>
<feature type="transmembrane region" description="Helical" evidence="7">
    <location>
        <begin position="277"/>
        <end position="300"/>
    </location>
</feature>
<feature type="domain" description="Bacterial sugar transferase" evidence="8">
    <location>
        <begin position="272"/>
        <end position="456"/>
    </location>
</feature>
<feature type="transmembrane region" description="Helical" evidence="7">
    <location>
        <begin position="107"/>
        <end position="130"/>
    </location>
</feature>
<evidence type="ECO:0000256" key="7">
    <source>
        <dbReference type="SAM" id="Phobius"/>
    </source>
</evidence>
<evidence type="ECO:0000256" key="4">
    <source>
        <dbReference type="ARBA" id="ARBA00022692"/>
    </source>
</evidence>
<evidence type="ECO:0000256" key="5">
    <source>
        <dbReference type="ARBA" id="ARBA00022989"/>
    </source>
</evidence>
<name>A0A4V1IK23_METBY</name>
<dbReference type="PANTHER" id="PTHR30576:SF21">
    <property type="entry name" value="UDP-GLUCOSE:UNDECAPRENYL-PHOSPHATE GLUCOSE-1-PHOSPHATE TRANSFERASE"/>
    <property type="match status" value="1"/>
</dbReference>
<comment type="subcellular location">
    <subcellularLocation>
        <location evidence="1">Membrane</location>
        <topology evidence="1">Multi-pass membrane protein</topology>
    </subcellularLocation>
</comment>
<keyword evidence="6 7" id="KW-0472">Membrane</keyword>
<dbReference type="InterPro" id="IPR017464">
    <property type="entry name" value="Sugar_tfrase_EpsB_2"/>
</dbReference>
<reference evidence="10" key="1">
    <citation type="journal article" date="2019" name="J. Bacteriol.">
        <title>A Mutagenic Screen Identifies a TonB-Dependent Receptor Required for the Lanthanide Metal Switch in the Type I Methanotroph 'Methylotuvimicrobium buryatense' 5GB1C.</title>
        <authorList>
            <person name="Groom J.D."/>
            <person name="Ford S.M."/>
            <person name="Pesesky M.W."/>
            <person name="Lidstrom M.E."/>
        </authorList>
    </citation>
    <scope>NUCLEOTIDE SEQUENCE [LARGE SCALE GENOMIC DNA]</scope>
    <source>
        <strain evidence="10">5GB1C</strain>
    </source>
</reference>
<gene>
    <name evidence="9" type="ORF">EQU24_14995</name>
</gene>
<feature type="transmembrane region" description="Helical" evidence="7">
    <location>
        <begin position="51"/>
        <end position="69"/>
    </location>
</feature>
<evidence type="ECO:0000256" key="1">
    <source>
        <dbReference type="ARBA" id="ARBA00004141"/>
    </source>
</evidence>
<dbReference type="OrthoDB" id="9808602at2"/>
<dbReference type="Proteomes" id="UP000305881">
    <property type="component" value="Chromosome"/>
</dbReference>
<dbReference type="STRING" id="675511.GCA_000341735_00051"/>
<dbReference type="KEGG" id="mbur:EQU24_14995"/>
<dbReference type="Pfam" id="PF02397">
    <property type="entry name" value="Bac_transf"/>
    <property type="match status" value="1"/>
</dbReference>
<feature type="transmembrane region" description="Helical" evidence="7">
    <location>
        <begin position="81"/>
        <end position="101"/>
    </location>
</feature>
<dbReference type="InterPro" id="IPR017475">
    <property type="entry name" value="EPS_sugar_tfrase"/>
</dbReference>
<feature type="transmembrane region" description="Helical" evidence="7">
    <location>
        <begin position="12"/>
        <end position="31"/>
    </location>
</feature>
<dbReference type="NCBIfam" id="TIGR03025">
    <property type="entry name" value="EPS_sugtrans"/>
    <property type="match status" value="1"/>
</dbReference>
<evidence type="ECO:0000256" key="2">
    <source>
        <dbReference type="ARBA" id="ARBA00006464"/>
    </source>
</evidence>
<evidence type="ECO:0000313" key="9">
    <source>
        <dbReference type="EMBL" id="QCW83405.1"/>
    </source>
</evidence>
<protein>
    <submittedName>
        <fullName evidence="9">TIGR03013 family PEP-CTERM/XrtA system glycosyltransferase</fullName>
    </submittedName>
</protein>
<dbReference type="InterPro" id="IPR003362">
    <property type="entry name" value="Bact_transf"/>
</dbReference>
<evidence type="ECO:0000313" key="10">
    <source>
        <dbReference type="Proteomes" id="UP000305881"/>
    </source>
</evidence>
<dbReference type="GO" id="GO:0016020">
    <property type="term" value="C:membrane"/>
    <property type="evidence" value="ECO:0007669"/>
    <property type="project" value="UniProtKB-SubCell"/>
</dbReference>
<dbReference type="RefSeq" id="WP_017838723.1">
    <property type="nucleotide sequence ID" value="NZ_CP035467.1"/>
</dbReference>